<evidence type="ECO:0000313" key="1">
    <source>
        <dbReference type="EMBL" id="MCS0638919.1"/>
    </source>
</evidence>
<dbReference type="Proteomes" id="UP001431313">
    <property type="component" value="Unassembled WGS sequence"/>
</dbReference>
<dbReference type="InterPro" id="IPR026349">
    <property type="entry name" value="CHP04255"/>
</dbReference>
<gene>
    <name evidence="1" type="ORF">NX801_25370</name>
</gene>
<dbReference type="EMBL" id="JANUGQ010000028">
    <property type="protein sequence ID" value="MCS0638919.1"/>
    <property type="molecule type" value="Genomic_DNA"/>
</dbReference>
<keyword evidence="2" id="KW-1185">Reference proteome</keyword>
<accession>A0ABT2CNC3</accession>
<protein>
    <submittedName>
        <fullName evidence="1">TIGR04255 family protein</fullName>
    </submittedName>
</protein>
<proteinExistence type="predicted"/>
<evidence type="ECO:0000313" key="2">
    <source>
        <dbReference type="Proteomes" id="UP001431313"/>
    </source>
</evidence>
<comment type="caution">
    <text evidence="1">The sequence shown here is derived from an EMBL/GenBank/DDBJ whole genome shotgun (WGS) entry which is preliminary data.</text>
</comment>
<organism evidence="1 2">
    <name type="scientific">Streptomyces pyxinae</name>
    <dbReference type="NCBI Taxonomy" id="2970734"/>
    <lineage>
        <taxon>Bacteria</taxon>
        <taxon>Bacillati</taxon>
        <taxon>Actinomycetota</taxon>
        <taxon>Actinomycetes</taxon>
        <taxon>Kitasatosporales</taxon>
        <taxon>Streptomycetaceae</taxon>
        <taxon>Streptomyces</taxon>
    </lineage>
</organism>
<reference evidence="1" key="1">
    <citation type="submission" date="2022-08" db="EMBL/GenBank/DDBJ databases">
        <authorList>
            <person name="Somphong A."/>
            <person name="Phongsopitanun W."/>
        </authorList>
    </citation>
    <scope>NUCLEOTIDE SEQUENCE</scope>
    <source>
        <strain evidence="1">LP05-1</strain>
    </source>
</reference>
<name>A0ABT2CNC3_9ACTN</name>
<dbReference type="RefSeq" id="WP_258790227.1">
    <property type="nucleotide sequence ID" value="NZ_JANUGQ010000028.1"/>
</dbReference>
<sequence>MTRSQLQAPFGDEPCEDVPLSVAPLVRVLTQLRFDPLAVLDSPNAASLFAAEIGKDYPYLEKGAEFNMLITPGQVSPQMGQNAVWRFRSPDRKTVVSLSNGSLALETSVYGGRTEFCSALSSVSAALKKVAYVPAYTRIGYRYTNRVVDQNALANLPSLIRPEILGISGVQLDGRADLQHSLAQASFKIDASRGLLAQWGEMPPGGTFDPSLSSFEQRSWVLDLDSFYQSSEVSSDPEEVRGHAEMLSESAYRFFRWAVTDEFLSHFGGKL</sequence>
<dbReference type="NCBIfam" id="TIGR04255">
    <property type="entry name" value="sporadTIGR04255"/>
    <property type="match status" value="1"/>
</dbReference>